<dbReference type="Proteomes" id="UP000466396">
    <property type="component" value="Chromosome"/>
</dbReference>
<dbReference type="GO" id="GO:0003677">
    <property type="term" value="F:DNA binding"/>
    <property type="evidence" value="ECO:0007669"/>
    <property type="project" value="InterPro"/>
</dbReference>
<dbReference type="EMBL" id="AP022581">
    <property type="protein sequence ID" value="BBX98092.1"/>
    <property type="molecule type" value="Genomic_DNA"/>
</dbReference>
<gene>
    <name evidence="1" type="ORF">MLAC_33860</name>
</gene>
<keyword evidence="2" id="KW-1185">Reference proteome</keyword>
<reference evidence="1 2" key="1">
    <citation type="journal article" date="2019" name="Emerg. Microbes Infect.">
        <title>Comprehensive subspecies identification of 175 nontuberculous mycobacteria species based on 7547 genomic profiles.</title>
        <authorList>
            <person name="Matsumoto Y."/>
            <person name="Kinjo T."/>
            <person name="Motooka D."/>
            <person name="Nabeya D."/>
            <person name="Jung N."/>
            <person name="Uechi K."/>
            <person name="Horii T."/>
            <person name="Iida T."/>
            <person name="Fujita J."/>
            <person name="Nakamura S."/>
        </authorList>
    </citation>
    <scope>NUCLEOTIDE SEQUENCE [LARGE SCALE GENOMIC DNA]</scope>
    <source>
        <strain evidence="1 2">JCM 15657</strain>
    </source>
</reference>
<dbReference type="PROSITE" id="PS50943">
    <property type="entry name" value="HTH_CROC1"/>
    <property type="match status" value="1"/>
</dbReference>
<dbReference type="CDD" id="cd00093">
    <property type="entry name" value="HTH_XRE"/>
    <property type="match status" value="1"/>
</dbReference>
<protein>
    <submittedName>
        <fullName evidence="1">Uncharacterized protein</fullName>
    </submittedName>
</protein>
<dbReference type="InterPro" id="IPR001387">
    <property type="entry name" value="Cro/C1-type_HTH"/>
</dbReference>
<proteinExistence type="predicted"/>
<evidence type="ECO:0000313" key="1">
    <source>
        <dbReference type="EMBL" id="BBX98092.1"/>
    </source>
</evidence>
<dbReference type="AlphaFoldDB" id="A0A1X1Y536"/>
<dbReference type="Gene3D" id="1.10.260.40">
    <property type="entry name" value="lambda repressor-like DNA-binding domains"/>
    <property type="match status" value="1"/>
</dbReference>
<name>A0A1X1Y536_9MYCO</name>
<accession>A0A1X1Y536</accession>
<dbReference type="SUPFAM" id="SSF47413">
    <property type="entry name" value="lambda repressor-like DNA-binding domains"/>
    <property type="match status" value="1"/>
</dbReference>
<organism evidence="1 2">
    <name type="scientific">Mycobacterium lacus</name>
    <dbReference type="NCBI Taxonomy" id="169765"/>
    <lineage>
        <taxon>Bacteria</taxon>
        <taxon>Bacillati</taxon>
        <taxon>Actinomycetota</taxon>
        <taxon>Actinomycetes</taxon>
        <taxon>Mycobacteriales</taxon>
        <taxon>Mycobacteriaceae</taxon>
        <taxon>Mycobacterium</taxon>
    </lineage>
</organism>
<evidence type="ECO:0000313" key="2">
    <source>
        <dbReference type="Proteomes" id="UP000466396"/>
    </source>
</evidence>
<dbReference type="KEGG" id="mlj:MLAC_33860"/>
<dbReference type="Pfam" id="PF01381">
    <property type="entry name" value="HTH_3"/>
    <property type="match status" value="1"/>
</dbReference>
<dbReference type="InterPro" id="IPR010982">
    <property type="entry name" value="Lambda_DNA-bd_dom_sf"/>
</dbReference>
<sequence length="107" mass="11780">MTYMRVVAKVTSSGITQAELAKAVGAGPRSVQNWASGHNTPRGRSAAKLLDVHAIVDLLSDSYTPEGIDIWFHSRNRNLDMRRPIDLLTEGDFDRVLDEAKWVAGGM</sequence>